<dbReference type="Proteomes" id="UP001219933">
    <property type="component" value="Chromosome 1"/>
</dbReference>
<evidence type="ECO:0000259" key="3">
    <source>
        <dbReference type="Pfam" id="PF00439"/>
    </source>
</evidence>
<dbReference type="SUPFAM" id="SSF47370">
    <property type="entry name" value="Bromodomain"/>
    <property type="match status" value="1"/>
</dbReference>
<dbReference type="Gene3D" id="1.20.920.10">
    <property type="entry name" value="Bromodomain-like"/>
    <property type="match status" value="1"/>
</dbReference>
<feature type="domain" description="Bromo" evidence="3">
    <location>
        <begin position="281"/>
        <end position="363"/>
    </location>
</feature>
<feature type="compositionally biased region" description="Low complexity" evidence="2">
    <location>
        <begin position="412"/>
        <end position="426"/>
    </location>
</feature>
<organism evidence="4 5">
    <name type="scientific">Malassezia cuniculi</name>
    <dbReference type="NCBI Taxonomy" id="948313"/>
    <lineage>
        <taxon>Eukaryota</taxon>
        <taxon>Fungi</taxon>
        <taxon>Dikarya</taxon>
        <taxon>Basidiomycota</taxon>
        <taxon>Ustilaginomycotina</taxon>
        <taxon>Malasseziomycetes</taxon>
        <taxon>Malasseziales</taxon>
        <taxon>Malasseziaceae</taxon>
        <taxon>Malassezia</taxon>
    </lineage>
</organism>
<dbReference type="EMBL" id="CP119877">
    <property type="protein sequence ID" value="WFD33680.1"/>
    <property type="molecule type" value="Genomic_DNA"/>
</dbReference>
<evidence type="ECO:0000256" key="2">
    <source>
        <dbReference type="SAM" id="MobiDB-lite"/>
    </source>
</evidence>
<evidence type="ECO:0000313" key="4">
    <source>
        <dbReference type="EMBL" id="WFD33680.1"/>
    </source>
</evidence>
<feature type="region of interest" description="Disordered" evidence="2">
    <location>
        <begin position="381"/>
        <end position="426"/>
    </location>
</feature>
<protein>
    <recommendedName>
        <fullName evidence="3">Bromo domain-containing protein</fullName>
    </recommendedName>
</protein>
<evidence type="ECO:0000256" key="1">
    <source>
        <dbReference type="ARBA" id="ARBA00023117"/>
    </source>
</evidence>
<keyword evidence="5" id="KW-1185">Reference proteome</keyword>
<dbReference type="InterPro" id="IPR001487">
    <property type="entry name" value="Bromodomain"/>
</dbReference>
<name>A0AAF0ERB8_9BASI</name>
<gene>
    <name evidence="4" type="ORF">MCUN1_000493</name>
</gene>
<feature type="compositionally biased region" description="Low complexity" evidence="2">
    <location>
        <begin position="146"/>
        <end position="155"/>
    </location>
</feature>
<dbReference type="InterPro" id="IPR036427">
    <property type="entry name" value="Bromodomain-like_sf"/>
</dbReference>
<proteinExistence type="predicted"/>
<dbReference type="Pfam" id="PF00439">
    <property type="entry name" value="Bromodomain"/>
    <property type="match status" value="1"/>
</dbReference>
<evidence type="ECO:0000313" key="5">
    <source>
        <dbReference type="Proteomes" id="UP001219933"/>
    </source>
</evidence>
<accession>A0AAF0ERB8</accession>
<keyword evidence="1" id="KW-0103">Bromodomain</keyword>
<dbReference type="GO" id="GO:0006325">
    <property type="term" value="P:chromatin organization"/>
    <property type="evidence" value="ECO:0007669"/>
    <property type="project" value="UniProtKB-ARBA"/>
</dbReference>
<feature type="compositionally biased region" description="Low complexity" evidence="2">
    <location>
        <begin position="392"/>
        <end position="401"/>
    </location>
</feature>
<dbReference type="AlphaFoldDB" id="A0AAF0ERB8"/>
<feature type="region of interest" description="Disordered" evidence="2">
    <location>
        <begin position="194"/>
        <end position="216"/>
    </location>
</feature>
<feature type="region of interest" description="Disordered" evidence="2">
    <location>
        <begin position="146"/>
        <end position="180"/>
    </location>
</feature>
<sequence length="426" mass="46670">MSASKANPAMSAPKAVLIKGPSVNSRVYMTELPDQHEALLAKAQELFHVPPDHTPYLCVAAPAVSGSPVSDARGAILMPDAMKFLRDREIITLRWSPSSPRRTGNRVHWDSQLEYDTPVPEQRGAEYRMNHAARTLERERRAALLLSPTKSSQQPMSPPPSSPDGPEDVPGSPTPVRGGNKSLWLDEYELAEKDAAQAKPSDTESQPSKESRSRLSSLWQSVFSPFSKAEPTAEQIEEAEAAEAVGIVPSETEIGAAAEQTETPLQTVARPSQSTIDTMTKVLNGVREHPCNAHLRERMPEEFMRYSAQRGRAVDLHTISERIEQNNFPAGAALGHFVKDLTIFWDNVKTFYGPNTVQAQEAASLGRFATMLLGELQRPQTKRVLDSDDDSVSAGAGAANSHDNKRARRGLSTRASYAATRRTATR</sequence>
<reference evidence="4" key="1">
    <citation type="submission" date="2023-03" db="EMBL/GenBank/DDBJ databases">
        <title>Mating type loci evolution in Malassezia.</title>
        <authorList>
            <person name="Coelho M.A."/>
        </authorList>
    </citation>
    <scope>NUCLEOTIDE SEQUENCE</scope>
    <source>
        <strain evidence="4">CBS 11721</strain>
    </source>
</reference>